<gene>
    <name evidence="1" type="ORF">URODEC1_LOCUS70007</name>
</gene>
<reference evidence="1" key="1">
    <citation type="submission" date="2024-10" db="EMBL/GenBank/DDBJ databases">
        <authorList>
            <person name="Ryan C."/>
        </authorList>
    </citation>
    <scope>NUCLEOTIDE SEQUENCE [LARGE SCALE GENOMIC DNA]</scope>
</reference>
<keyword evidence="2" id="KW-1185">Reference proteome</keyword>
<name>A0ABC9BXX4_9POAL</name>
<dbReference type="AlphaFoldDB" id="A0ABC9BXX4"/>
<accession>A0ABC9BXX4</accession>
<dbReference type="Proteomes" id="UP001497457">
    <property type="component" value="Chromosome 28b"/>
</dbReference>
<sequence>MASSSSSLSLPLQLLRFGTSTSSSSRVGLCALHRPSPASIRLRQPARGLRPVAAVSYHDGTAGHGEDDAAVAAELRAARAVVRAGKPKEGGGGNGGKIHAVAVSAVKPALRLPKEGSGGQGGSIH</sequence>
<protein>
    <submittedName>
        <fullName evidence="1">Uncharacterized protein</fullName>
    </submittedName>
</protein>
<proteinExistence type="predicted"/>
<evidence type="ECO:0000313" key="2">
    <source>
        <dbReference type="Proteomes" id="UP001497457"/>
    </source>
</evidence>
<dbReference type="EMBL" id="OZ075138">
    <property type="protein sequence ID" value="CAL5010442.1"/>
    <property type="molecule type" value="Genomic_DNA"/>
</dbReference>
<organism evidence="1 2">
    <name type="scientific">Urochloa decumbens</name>
    <dbReference type="NCBI Taxonomy" id="240449"/>
    <lineage>
        <taxon>Eukaryota</taxon>
        <taxon>Viridiplantae</taxon>
        <taxon>Streptophyta</taxon>
        <taxon>Embryophyta</taxon>
        <taxon>Tracheophyta</taxon>
        <taxon>Spermatophyta</taxon>
        <taxon>Magnoliopsida</taxon>
        <taxon>Liliopsida</taxon>
        <taxon>Poales</taxon>
        <taxon>Poaceae</taxon>
        <taxon>PACMAD clade</taxon>
        <taxon>Panicoideae</taxon>
        <taxon>Panicodae</taxon>
        <taxon>Paniceae</taxon>
        <taxon>Melinidinae</taxon>
        <taxon>Urochloa</taxon>
    </lineage>
</organism>
<evidence type="ECO:0000313" key="1">
    <source>
        <dbReference type="EMBL" id="CAL5010442.1"/>
    </source>
</evidence>